<evidence type="ECO:0000256" key="2">
    <source>
        <dbReference type="SAM" id="SignalP"/>
    </source>
</evidence>
<dbReference type="Proteomes" id="UP000314294">
    <property type="component" value="Unassembled WGS sequence"/>
</dbReference>
<organism evidence="3 4">
    <name type="scientific">Liparis tanakae</name>
    <name type="common">Tanaka's snailfish</name>
    <dbReference type="NCBI Taxonomy" id="230148"/>
    <lineage>
        <taxon>Eukaryota</taxon>
        <taxon>Metazoa</taxon>
        <taxon>Chordata</taxon>
        <taxon>Craniata</taxon>
        <taxon>Vertebrata</taxon>
        <taxon>Euteleostomi</taxon>
        <taxon>Actinopterygii</taxon>
        <taxon>Neopterygii</taxon>
        <taxon>Teleostei</taxon>
        <taxon>Neoteleostei</taxon>
        <taxon>Acanthomorphata</taxon>
        <taxon>Eupercaria</taxon>
        <taxon>Perciformes</taxon>
        <taxon>Cottioidei</taxon>
        <taxon>Cottales</taxon>
        <taxon>Liparidae</taxon>
        <taxon>Liparis</taxon>
    </lineage>
</organism>
<protein>
    <recommendedName>
        <fullName evidence="5">Secreted protein</fullName>
    </recommendedName>
</protein>
<dbReference type="EMBL" id="SRLO01003512">
    <property type="protein sequence ID" value="TNN31395.1"/>
    <property type="molecule type" value="Genomic_DNA"/>
</dbReference>
<sequence>MLLITSGVSTLLMTLGHAHLQGHEPVAERVVEGSMRCKLQMTERPPRPSRRTSTSTLSAQERRD</sequence>
<keyword evidence="4" id="KW-1185">Reference proteome</keyword>
<feature type="signal peptide" evidence="2">
    <location>
        <begin position="1"/>
        <end position="18"/>
    </location>
</feature>
<accession>A0A4Z2ERD3</accession>
<gene>
    <name evidence="3" type="ORF">EYF80_058453</name>
</gene>
<reference evidence="3 4" key="1">
    <citation type="submission" date="2019-03" db="EMBL/GenBank/DDBJ databases">
        <title>First draft genome of Liparis tanakae, snailfish: a comprehensive survey of snailfish specific genes.</title>
        <authorList>
            <person name="Kim W."/>
            <person name="Song I."/>
            <person name="Jeong J.-H."/>
            <person name="Kim D."/>
            <person name="Kim S."/>
            <person name="Ryu S."/>
            <person name="Song J.Y."/>
            <person name="Lee S.K."/>
        </authorList>
    </citation>
    <scope>NUCLEOTIDE SEQUENCE [LARGE SCALE GENOMIC DNA]</scope>
    <source>
        <tissue evidence="3">Muscle</tissue>
    </source>
</reference>
<proteinExistence type="predicted"/>
<evidence type="ECO:0000313" key="4">
    <source>
        <dbReference type="Proteomes" id="UP000314294"/>
    </source>
</evidence>
<name>A0A4Z2ERD3_9TELE</name>
<keyword evidence="2" id="KW-0732">Signal</keyword>
<comment type="caution">
    <text evidence="3">The sequence shown here is derived from an EMBL/GenBank/DDBJ whole genome shotgun (WGS) entry which is preliminary data.</text>
</comment>
<evidence type="ECO:0000313" key="3">
    <source>
        <dbReference type="EMBL" id="TNN31395.1"/>
    </source>
</evidence>
<feature type="region of interest" description="Disordered" evidence="1">
    <location>
        <begin position="40"/>
        <end position="64"/>
    </location>
</feature>
<feature type="chain" id="PRO_5021474328" description="Secreted protein" evidence="2">
    <location>
        <begin position="19"/>
        <end position="64"/>
    </location>
</feature>
<evidence type="ECO:0008006" key="5">
    <source>
        <dbReference type="Google" id="ProtNLM"/>
    </source>
</evidence>
<evidence type="ECO:0000256" key="1">
    <source>
        <dbReference type="SAM" id="MobiDB-lite"/>
    </source>
</evidence>
<dbReference type="AlphaFoldDB" id="A0A4Z2ERD3"/>